<dbReference type="SUPFAM" id="SSF56601">
    <property type="entry name" value="beta-lactamase/transpeptidase-like"/>
    <property type="match status" value="1"/>
</dbReference>
<proteinExistence type="inferred from homology"/>
<keyword evidence="2 10" id="KW-0732">Signal</keyword>
<evidence type="ECO:0000256" key="4">
    <source>
        <dbReference type="ARBA" id="ARBA00022960"/>
    </source>
</evidence>
<dbReference type="GO" id="GO:0009002">
    <property type="term" value="F:serine-type D-Ala-D-Ala carboxypeptidase activity"/>
    <property type="evidence" value="ECO:0007669"/>
    <property type="project" value="InterPro"/>
</dbReference>
<dbReference type="GO" id="GO:0009252">
    <property type="term" value="P:peptidoglycan biosynthetic process"/>
    <property type="evidence" value="ECO:0007669"/>
    <property type="project" value="UniProtKB-KW"/>
</dbReference>
<dbReference type="Proteomes" id="UP000229972">
    <property type="component" value="Unassembled WGS sequence"/>
</dbReference>
<dbReference type="InterPro" id="IPR012338">
    <property type="entry name" value="Beta-lactam/transpept-like"/>
</dbReference>
<comment type="caution">
    <text evidence="13">The sequence shown here is derived from an EMBL/GenBank/DDBJ whole genome shotgun (WGS) entry which is preliminary data.</text>
</comment>
<feature type="domain" description="Peptidase S11 D-alanyl-D-alanine carboxypeptidase A N-terminal" evidence="11">
    <location>
        <begin position="247"/>
        <end position="482"/>
    </location>
</feature>
<dbReference type="InterPro" id="IPR001967">
    <property type="entry name" value="Peptidase_S11_N"/>
</dbReference>
<feature type="binding site" evidence="8">
    <location>
        <position position="453"/>
    </location>
    <ligand>
        <name>substrate</name>
    </ligand>
</feature>
<evidence type="ECO:0000313" key="13">
    <source>
        <dbReference type="EMBL" id="PIR95792.1"/>
    </source>
</evidence>
<dbReference type="InterPro" id="IPR018044">
    <property type="entry name" value="Peptidase_S11"/>
</dbReference>
<dbReference type="Gene3D" id="2.40.40.10">
    <property type="entry name" value="RlpA-like domain"/>
    <property type="match status" value="1"/>
</dbReference>
<dbReference type="Pfam" id="PF00768">
    <property type="entry name" value="Peptidase_S11"/>
    <property type="match status" value="1"/>
</dbReference>
<evidence type="ECO:0008006" key="15">
    <source>
        <dbReference type="Google" id="ProtNLM"/>
    </source>
</evidence>
<evidence type="ECO:0000259" key="11">
    <source>
        <dbReference type="Pfam" id="PF00768"/>
    </source>
</evidence>
<dbReference type="AlphaFoldDB" id="A0A2H0V9M1"/>
<evidence type="ECO:0000256" key="9">
    <source>
        <dbReference type="RuleBase" id="RU004016"/>
    </source>
</evidence>
<name>A0A2H0V9M1_9BACT</name>
<feature type="active site" description="Proton acceptor" evidence="7">
    <location>
        <position position="285"/>
    </location>
</feature>
<comment type="similarity">
    <text evidence="1 9">Belongs to the peptidase S11 family.</text>
</comment>
<dbReference type="PANTHER" id="PTHR21581">
    <property type="entry name" value="D-ALANYL-D-ALANINE CARBOXYPEPTIDASE"/>
    <property type="match status" value="1"/>
</dbReference>
<dbReference type="Pfam" id="PF03330">
    <property type="entry name" value="DPBB_1"/>
    <property type="match status" value="1"/>
</dbReference>
<dbReference type="Gene3D" id="3.40.710.10">
    <property type="entry name" value="DD-peptidase/beta-lactamase superfamily"/>
    <property type="match status" value="1"/>
</dbReference>
<protein>
    <recommendedName>
        <fullName evidence="15">Peptidase S11 D-alanyl-D-alanine carboxypeptidase A N-terminal domain-containing protein</fullName>
    </recommendedName>
</protein>
<feature type="domain" description="RlpA-like protein double-psi beta-barrel" evidence="12">
    <location>
        <begin position="166"/>
        <end position="229"/>
    </location>
</feature>
<feature type="chain" id="PRO_5013587674" description="Peptidase S11 D-alanyl-D-alanine carboxypeptidase A N-terminal domain-containing protein" evidence="10">
    <location>
        <begin position="35"/>
        <end position="506"/>
    </location>
</feature>
<evidence type="ECO:0000256" key="5">
    <source>
        <dbReference type="ARBA" id="ARBA00022984"/>
    </source>
</evidence>
<dbReference type="SUPFAM" id="SSF69322">
    <property type="entry name" value="Tricorn protease domain 2"/>
    <property type="match status" value="1"/>
</dbReference>
<accession>A0A2H0V9M1</accession>
<feature type="active site" description="Acyl-ester intermediate" evidence="7">
    <location>
        <position position="282"/>
    </location>
</feature>
<dbReference type="PRINTS" id="PR00725">
    <property type="entry name" value="DADACBPTASE1"/>
</dbReference>
<dbReference type="PANTHER" id="PTHR21581:SF26">
    <property type="entry name" value="D-ALANYL-D-ALANINE ENDOPEPTIDASE"/>
    <property type="match status" value="1"/>
</dbReference>
<evidence type="ECO:0000256" key="8">
    <source>
        <dbReference type="PIRSR" id="PIRSR618044-2"/>
    </source>
</evidence>
<sequence>MFIKNKIKTFSRNFIFRLGVIAVLLLMSATGVQAASGLEIDYNPAAFTAPATLNISNDLTAANLPWQKTAITPVYQYSLISKGLHDPIYSFNLKVYYDGDNNNHKQIYVQDSLSGNWSPLVTVDSPEGKYVSAVTRSKQGRLIVLADEGVMTVGKASWYKYKNGLFAASPDFAKGSVLRVYNLDNNKSVDVTVNDYGPDRSIFPDRVIDLDYVAFSRLASPGAGVIYVKVEPVTVVESDTVKATPQNTATPNVTASSSIIVWEKTGEMLWGKDETRVAPLASLTKLVAVKVFLDTKPDLNKVVTYEYQDEKYNYEYVKPWESARLTVKEGDTLTIGDLLYSALVGSANNAVESLVRVSGLSRIQFMAKMNANATAWGATNTHFVEPTGLSIENMSSPRDYAIITKEVLDNPIIKKVSTTLRYSFKTINTKKAHTLNNTNQLLRAGTYDISGSKTGFLNEAGHCLMTRVATAQGNLISINFGSTSKAASFRDNELLIKYGLALLANK</sequence>
<evidence type="ECO:0000256" key="10">
    <source>
        <dbReference type="SAM" id="SignalP"/>
    </source>
</evidence>
<evidence type="ECO:0000256" key="2">
    <source>
        <dbReference type="ARBA" id="ARBA00022729"/>
    </source>
</evidence>
<evidence type="ECO:0000259" key="12">
    <source>
        <dbReference type="Pfam" id="PF03330"/>
    </source>
</evidence>
<reference evidence="14" key="1">
    <citation type="submission" date="2017-09" db="EMBL/GenBank/DDBJ databases">
        <title>Depth-based differentiation of microbial function through sediment-hosted aquifers and enrichment of novel symbionts in the deep terrestrial subsurface.</title>
        <authorList>
            <person name="Probst A.J."/>
            <person name="Ladd B."/>
            <person name="Jarett J.K."/>
            <person name="Geller-Mcgrath D.E."/>
            <person name="Sieber C.M.K."/>
            <person name="Emerson J.B."/>
            <person name="Anantharaman K."/>
            <person name="Thomas B.C."/>
            <person name="Malmstrom R."/>
            <person name="Stieglmeier M."/>
            <person name="Klingl A."/>
            <person name="Woyke T."/>
            <person name="Ryan C.M."/>
            <person name="Banfield J.F."/>
        </authorList>
    </citation>
    <scope>NUCLEOTIDE SEQUENCE [LARGE SCALE GENOMIC DNA]</scope>
</reference>
<evidence type="ECO:0000256" key="3">
    <source>
        <dbReference type="ARBA" id="ARBA00022801"/>
    </source>
</evidence>
<evidence type="ECO:0000256" key="7">
    <source>
        <dbReference type="PIRSR" id="PIRSR618044-1"/>
    </source>
</evidence>
<organism evidence="13 14">
    <name type="scientific">Candidatus Falkowbacteria bacterium CG10_big_fil_rev_8_21_14_0_10_37_18</name>
    <dbReference type="NCBI Taxonomy" id="1974562"/>
    <lineage>
        <taxon>Bacteria</taxon>
        <taxon>Candidatus Falkowiibacteriota</taxon>
    </lineage>
</organism>
<feature type="signal peptide" evidence="10">
    <location>
        <begin position="1"/>
        <end position="34"/>
    </location>
</feature>
<feature type="active site" evidence="7">
    <location>
        <position position="346"/>
    </location>
</feature>
<dbReference type="CDD" id="cd22268">
    <property type="entry name" value="DPBB_RlpA-like"/>
    <property type="match status" value="1"/>
</dbReference>
<dbReference type="GO" id="GO:0006508">
    <property type="term" value="P:proteolysis"/>
    <property type="evidence" value="ECO:0007669"/>
    <property type="project" value="InterPro"/>
</dbReference>
<dbReference type="GO" id="GO:0008360">
    <property type="term" value="P:regulation of cell shape"/>
    <property type="evidence" value="ECO:0007669"/>
    <property type="project" value="UniProtKB-KW"/>
</dbReference>
<keyword evidence="4" id="KW-0133">Cell shape</keyword>
<evidence type="ECO:0000313" key="14">
    <source>
        <dbReference type="Proteomes" id="UP000229972"/>
    </source>
</evidence>
<keyword evidence="6" id="KW-0961">Cell wall biogenesis/degradation</keyword>
<gene>
    <name evidence="13" type="ORF">COT93_00665</name>
</gene>
<evidence type="ECO:0000256" key="1">
    <source>
        <dbReference type="ARBA" id="ARBA00007164"/>
    </source>
</evidence>
<keyword evidence="5" id="KW-0573">Peptidoglycan synthesis</keyword>
<dbReference type="InterPro" id="IPR009009">
    <property type="entry name" value="RlpA-like_DPBB"/>
</dbReference>
<dbReference type="GO" id="GO:0071555">
    <property type="term" value="P:cell wall organization"/>
    <property type="evidence" value="ECO:0007669"/>
    <property type="project" value="UniProtKB-KW"/>
</dbReference>
<dbReference type="EMBL" id="PFAL01000008">
    <property type="protein sequence ID" value="PIR95792.1"/>
    <property type="molecule type" value="Genomic_DNA"/>
</dbReference>
<dbReference type="SUPFAM" id="SSF50685">
    <property type="entry name" value="Barwin-like endoglucanases"/>
    <property type="match status" value="1"/>
</dbReference>
<evidence type="ECO:0000256" key="6">
    <source>
        <dbReference type="ARBA" id="ARBA00023316"/>
    </source>
</evidence>
<dbReference type="InterPro" id="IPR036908">
    <property type="entry name" value="RlpA-like_sf"/>
</dbReference>
<keyword evidence="3" id="KW-0378">Hydrolase</keyword>